<comment type="caution">
    <text evidence="1">The sequence shown here is derived from an EMBL/GenBank/DDBJ whole genome shotgun (WGS) entry which is preliminary data.</text>
</comment>
<protein>
    <submittedName>
        <fullName evidence="1">Uncharacterized protein</fullName>
    </submittedName>
</protein>
<dbReference type="Proteomes" id="UP000828941">
    <property type="component" value="Chromosome 12"/>
</dbReference>
<proteinExistence type="predicted"/>
<reference evidence="1 2" key="1">
    <citation type="journal article" date="2022" name="DNA Res.">
        <title>Chromosomal-level genome assembly of the orchid tree Bauhinia variegata (Leguminosae; Cercidoideae) supports the allotetraploid origin hypothesis of Bauhinia.</title>
        <authorList>
            <person name="Zhong Y."/>
            <person name="Chen Y."/>
            <person name="Zheng D."/>
            <person name="Pang J."/>
            <person name="Liu Y."/>
            <person name="Luo S."/>
            <person name="Meng S."/>
            <person name="Qian L."/>
            <person name="Wei D."/>
            <person name="Dai S."/>
            <person name="Zhou R."/>
        </authorList>
    </citation>
    <scope>NUCLEOTIDE SEQUENCE [LARGE SCALE GENOMIC DNA]</scope>
    <source>
        <strain evidence="1">BV-YZ2020</strain>
    </source>
</reference>
<name>A0ACB9LEV5_BAUVA</name>
<keyword evidence="2" id="KW-1185">Reference proteome</keyword>
<evidence type="ECO:0000313" key="1">
    <source>
        <dbReference type="EMBL" id="KAI4308017.1"/>
    </source>
</evidence>
<organism evidence="1 2">
    <name type="scientific">Bauhinia variegata</name>
    <name type="common">Purple orchid tree</name>
    <name type="synonym">Phanera variegata</name>
    <dbReference type="NCBI Taxonomy" id="167791"/>
    <lineage>
        <taxon>Eukaryota</taxon>
        <taxon>Viridiplantae</taxon>
        <taxon>Streptophyta</taxon>
        <taxon>Embryophyta</taxon>
        <taxon>Tracheophyta</taxon>
        <taxon>Spermatophyta</taxon>
        <taxon>Magnoliopsida</taxon>
        <taxon>eudicotyledons</taxon>
        <taxon>Gunneridae</taxon>
        <taxon>Pentapetalae</taxon>
        <taxon>rosids</taxon>
        <taxon>fabids</taxon>
        <taxon>Fabales</taxon>
        <taxon>Fabaceae</taxon>
        <taxon>Cercidoideae</taxon>
        <taxon>Cercideae</taxon>
        <taxon>Bauhiniinae</taxon>
        <taxon>Bauhinia</taxon>
    </lineage>
</organism>
<evidence type="ECO:0000313" key="2">
    <source>
        <dbReference type="Proteomes" id="UP000828941"/>
    </source>
</evidence>
<dbReference type="EMBL" id="CM039437">
    <property type="protein sequence ID" value="KAI4308017.1"/>
    <property type="molecule type" value="Genomic_DNA"/>
</dbReference>
<sequence length="601" mass="64461">MRTWSLESLDTRSLEQTSISSCTQNHRHSRKEEEPTQREMGCRNREFFSEDETSSPSPCEALLFATMCIIGLPVDVHVKDGSVYSGIFHTASVDRDYGIVLKKARMTKKGKGKANVGKEGLIDTLVILSGDLVQVVAKGVVLPADGVGGNITGDDEEPVVSTVSCSEDPSREVEKQKSTVLLMDKKHANQSRSAAQTENGFVHGLPPAIAENEHKEIKLHLNHLGNSLETNPEKTDEISLQKIKATSGSSVIQRQVGDDKSKGPTDACKQNFVFVKEESVEKNCNPSSSHEMPTCLKQVESVQNGHKNVTSKHSVLGVSCNHAPLSVKAGNHFEGSISAHSASTNATHVVDLAPETRNLQAKPVEISAPRNAESTKSTKEFKLNPAAKVFSPSFVNPNLASPAVPTVANMGYIPSSSSLVPVAAIQPEVGFSTFVSQPSMPVKVAQYSNLTLGNGGSGPQFPPPIVGQLAHRTQPLRYAEHYNPVLAEPAYLQPSSPALMVGRSGQLVYVHPVSHELVHGATGISPVPARPLSNLNHVQFPKQQGAAVGQPMQLCVPPPVLASGQHPFAPQNHIPLLQPTFPAIRPIPVPASNGFYSTKFS</sequence>
<accession>A0ACB9LEV5</accession>
<gene>
    <name evidence="1" type="ORF">L6164_031137</name>
</gene>